<evidence type="ECO:0000256" key="1">
    <source>
        <dbReference type="ARBA" id="ARBA00006678"/>
    </source>
</evidence>
<dbReference type="GO" id="GO:0071035">
    <property type="term" value="P:nuclear polyadenylation-dependent rRNA catabolic process"/>
    <property type="evidence" value="ECO:0007669"/>
    <property type="project" value="TreeGrafter"/>
</dbReference>
<dbReference type="PANTHER" id="PTHR11097">
    <property type="entry name" value="EXOSOME COMPLEX EXONUCLEASE RIBOSOMAL RNA PROCESSING PROTEIN"/>
    <property type="match status" value="1"/>
</dbReference>
<feature type="non-terminal residue" evidence="4">
    <location>
        <position position="94"/>
    </location>
</feature>
<evidence type="ECO:0000313" key="4">
    <source>
        <dbReference type="EMBL" id="CAF4801180.1"/>
    </source>
</evidence>
<dbReference type="GO" id="GO:0034473">
    <property type="term" value="P:U1 snRNA 3'-end processing"/>
    <property type="evidence" value="ECO:0007669"/>
    <property type="project" value="TreeGrafter"/>
</dbReference>
<dbReference type="GO" id="GO:0071028">
    <property type="term" value="P:nuclear mRNA surveillance"/>
    <property type="evidence" value="ECO:0007669"/>
    <property type="project" value="TreeGrafter"/>
</dbReference>
<name>A0A821PAQ9_9BILA</name>
<dbReference type="Gene3D" id="3.30.230.70">
    <property type="entry name" value="GHMP Kinase, N-terminal domain"/>
    <property type="match status" value="1"/>
</dbReference>
<dbReference type="AlphaFoldDB" id="A0A821PAQ9"/>
<dbReference type="InterPro" id="IPR036345">
    <property type="entry name" value="ExoRNase_PH_dom2_sf"/>
</dbReference>
<evidence type="ECO:0000313" key="5">
    <source>
        <dbReference type="Proteomes" id="UP000663873"/>
    </source>
</evidence>
<sequence>HSLTERNPQPIRILHYPIMISFALFENGEYMLIDACEAEEKVMEGLFAIGMNQHKELSTLAMFGEICLTRDQIENCISLAHHLVRDITTEMRST</sequence>
<feature type="domain" description="Exoribonuclease phosphorolytic" evidence="3">
    <location>
        <begin position="15"/>
        <end position="81"/>
    </location>
</feature>
<dbReference type="GO" id="GO:0071038">
    <property type="term" value="P:TRAMP-dependent tRNA surveillance pathway"/>
    <property type="evidence" value="ECO:0007669"/>
    <property type="project" value="TreeGrafter"/>
</dbReference>
<keyword evidence="2" id="KW-0963">Cytoplasm</keyword>
<dbReference type="SUPFAM" id="SSF55666">
    <property type="entry name" value="Ribonuclease PH domain 2-like"/>
    <property type="match status" value="1"/>
</dbReference>
<accession>A0A821PAQ9</accession>
<dbReference type="InterPro" id="IPR050590">
    <property type="entry name" value="Exosome_comp_Rrp42_subfam"/>
</dbReference>
<dbReference type="GO" id="GO:0016075">
    <property type="term" value="P:rRNA catabolic process"/>
    <property type="evidence" value="ECO:0007669"/>
    <property type="project" value="TreeGrafter"/>
</dbReference>
<proteinExistence type="inferred from homology"/>
<dbReference type="PANTHER" id="PTHR11097:SF14">
    <property type="entry name" value="EXOSOME COMPLEX COMPONENT RRP45"/>
    <property type="match status" value="1"/>
</dbReference>
<evidence type="ECO:0000256" key="2">
    <source>
        <dbReference type="ARBA" id="ARBA00022490"/>
    </source>
</evidence>
<protein>
    <recommendedName>
        <fullName evidence="3">Exoribonuclease phosphorolytic domain-containing protein</fullName>
    </recommendedName>
</protein>
<comment type="caution">
    <text evidence="4">The sequence shown here is derived from an EMBL/GenBank/DDBJ whole genome shotgun (WGS) entry which is preliminary data.</text>
</comment>
<dbReference type="GO" id="GO:0034475">
    <property type="term" value="P:U4 snRNA 3'-end processing"/>
    <property type="evidence" value="ECO:0007669"/>
    <property type="project" value="TreeGrafter"/>
</dbReference>
<evidence type="ECO:0000259" key="3">
    <source>
        <dbReference type="Pfam" id="PF03725"/>
    </source>
</evidence>
<reference evidence="4" key="1">
    <citation type="submission" date="2021-02" db="EMBL/GenBank/DDBJ databases">
        <authorList>
            <person name="Nowell W R."/>
        </authorList>
    </citation>
    <scope>NUCLEOTIDE SEQUENCE</scope>
</reference>
<dbReference type="GO" id="GO:0000177">
    <property type="term" value="C:cytoplasmic exosome (RNase complex)"/>
    <property type="evidence" value="ECO:0007669"/>
    <property type="project" value="TreeGrafter"/>
</dbReference>
<dbReference type="GO" id="GO:0035925">
    <property type="term" value="F:mRNA 3'-UTR AU-rich region binding"/>
    <property type="evidence" value="ECO:0007669"/>
    <property type="project" value="TreeGrafter"/>
</dbReference>
<dbReference type="EMBL" id="CAJOBP010048422">
    <property type="protein sequence ID" value="CAF4801180.1"/>
    <property type="molecule type" value="Genomic_DNA"/>
</dbReference>
<dbReference type="Pfam" id="PF03725">
    <property type="entry name" value="RNase_PH_C"/>
    <property type="match status" value="1"/>
</dbReference>
<dbReference type="Proteomes" id="UP000663873">
    <property type="component" value="Unassembled WGS sequence"/>
</dbReference>
<dbReference type="InterPro" id="IPR015847">
    <property type="entry name" value="ExoRNase_PH_dom2"/>
</dbReference>
<gene>
    <name evidence="4" type="ORF">UJA718_LOCUS41293</name>
</gene>
<dbReference type="GO" id="GO:0000176">
    <property type="term" value="C:nuclear exosome (RNase complex)"/>
    <property type="evidence" value="ECO:0007669"/>
    <property type="project" value="TreeGrafter"/>
</dbReference>
<feature type="non-terminal residue" evidence="4">
    <location>
        <position position="1"/>
    </location>
</feature>
<dbReference type="GO" id="GO:0034476">
    <property type="term" value="P:U5 snRNA 3'-end processing"/>
    <property type="evidence" value="ECO:0007669"/>
    <property type="project" value="TreeGrafter"/>
</dbReference>
<keyword evidence="5" id="KW-1185">Reference proteome</keyword>
<comment type="similarity">
    <text evidence="1">Belongs to the RNase PH family.</text>
</comment>
<organism evidence="4 5">
    <name type="scientific">Rotaria socialis</name>
    <dbReference type="NCBI Taxonomy" id="392032"/>
    <lineage>
        <taxon>Eukaryota</taxon>
        <taxon>Metazoa</taxon>
        <taxon>Spiralia</taxon>
        <taxon>Gnathifera</taxon>
        <taxon>Rotifera</taxon>
        <taxon>Eurotatoria</taxon>
        <taxon>Bdelloidea</taxon>
        <taxon>Philodinida</taxon>
        <taxon>Philodinidae</taxon>
        <taxon>Rotaria</taxon>
    </lineage>
</organism>
<dbReference type="InterPro" id="IPR027408">
    <property type="entry name" value="PNPase/RNase_PH_dom_sf"/>
</dbReference>
<dbReference type="GO" id="GO:0000467">
    <property type="term" value="P:exonucleolytic trimming to generate mature 3'-end of 5.8S rRNA from tricistronic rRNA transcript (SSU-rRNA, 5.8S rRNA, LSU-rRNA)"/>
    <property type="evidence" value="ECO:0007669"/>
    <property type="project" value="TreeGrafter"/>
</dbReference>